<dbReference type="RefSeq" id="WP_353318292.1">
    <property type="nucleotide sequence ID" value="NZ_BAABVV010000037.1"/>
</dbReference>
<proteinExistence type="predicted"/>
<organism evidence="1 2">
    <name type="scientific">Apilactobacillus apinorum</name>
    <dbReference type="NCBI Taxonomy" id="1218495"/>
    <lineage>
        <taxon>Bacteria</taxon>
        <taxon>Bacillati</taxon>
        <taxon>Bacillota</taxon>
        <taxon>Bacilli</taxon>
        <taxon>Lactobacillales</taxon>
        <taxon>Lactobacillaceae</taxon>
        <taxon>Apilactobacillus</taxon>
    </lineage>
</organism>
<gene>
    <name evidence="1" type="ORF">AP20H10_10700</name>
</gene>
<comment type="caution">
    <text evidence="1">The sequence shown here is derived from an EMBL/GenBank/DDBJ whole genome shotgun (WGS) entry which is preliminary data.</text>
</comment>
<name>A0ABP9ZIS4_9LACO</name>
<keyword evidence="2" id="KW-1185">Reference proteome</keyword>
<dbReference type="EMBL" id="BAABVV010000037">
    <property type="protein sequence ID" value="GAA6114707.1"/>
    <property type="molecule type" value="Genomic_DNA"/>
</dbReference>
<accession>A0ABP9ZIS4</accession>
<sequence>MLNLEKMMQQSITRFNYMGQKRELLINGNNKKQKIFIKIDTGLSNLATDSKRFSVYTYEQGQIDPNSYKIALLDDFVEILSFTLLYANICNWSDVIIDSQKDIDKIANLKPDSDFNQVYLSIKKMMFNAFYNHSKNDFKFFWKMLLKFILVDFNANADELVKRFEEFTDIR</sequence>
<reference evidence="1 2" key="1">
    <citation type="submission" date="2024-03" db="EMBL/GenBank/DDBJ databases">
        <title>Inconsistent identification of Apilactobacillus kunkeei-related strains obtained by well-developed overall genome related indices.</title>
        <authorList>
            <person name="Maeno S."/>
            <person name="Endo A."/>
        </authorList>
    </citation>
    <scope>NUCLEOTIDE SEQUENCE [LARGE SCALE GENOMIC DNA]</scope>
    <source>
        <strain evidence="1 2">20H-10</strain>
    </source>
</reference>
<evidence type="ECO:0000313" key="2">
    <source>
        <dbReference type="Proteomes" id="UP001438112"/>
    </source>
</evidence>
<protein>
    <recommendedName>
        <fullName evidence="3">dUTPase</fullName>
    </recommendedName>
</protein>
<evidence type="ECO:0000313" key="1">
    <source>
        <dbReference type="EMBL" id="GAA6114707.1"/>
    </source>
</evidence>
<dbReference type="Proteomes" id="UP001438112">
    <property type="component" value="Unassembled WGS sequence"/>
</dbReference>
<evidence type="ECO:0008006" key="3">
    <source>
        <dbReference type="Google" id="ProtNLM"/>
    </source>
</evidence>